<dbReference type="FunFam" id="3.80.10.10:FF:000383">
    <property type="entry name" value="Leucine-rich repeat receptor protein kinase EMS1"/>
    <property type="match status" value="1"/>
</dbReference>
<feature type="compositionally biased region" description="Low complexity" evidence="2">
    <location>
        <begin position="955"/>
        <end position="964"/>
    </location>
</feature>
<dbReference type="SUPFAM" id="SSF52058">
    <property type="entry name" value="L domain-like"/>
    <property type="match status" value="1"/>
</dbReference>
<dbReference type="Gene3D" id="3.80.10.10">
    <property type="entry name" value="Ribonuclease Inhibitor"/>
    <property type="match status" value="1"/>
</dbReference>
<dbReference type="GO" id="GO:0016301">
    <property type="term" value="F:kinase activity"/>
    <property type="evidence" value="ECO:0007669"/>
    <property type="project" value="UniProtKB-KW"/>
</dbReference>
<feature type="compositionally biased region" description="Low complexity" evidence="2">
    <location>
        <begin position="827"/>
        <end position="843"/>
    </location>
</feature>
<feature type="compositionally biased region" description="Polar residues" evidence="2">
    <location>
        <begin position="71"/>
        <end position="88"/>
    </location>
</feature>
<comment type="caution">
    <text evidence="3">The sequence shown here is derived from an EMBL/GenBank/DDBJ whole genome shotgun (WGS) entry which is preliminary data.</text>
</comment>
<feature type="region of interest" description="Disordered" evidence="2">
    <location>
        <begin position="1"/>
        <end position="29"/>
    </location>
</feature>
<feature type="compositionally biased region" description="Basic residues" evidence="2">
    <location>
        <begin position="12"/>
        <end position="21"/>
    </location>
</feature>
<dbReference type="InterPro" id="IPR052595">
    <property type="entry name" value="LRRC69/RLP"/>
</dbReference>
<feature type="compositionally biased region" description="Low complexity" evidence="2">
    <location>
        <begin position="163"/>
        <end position="175"/>
    </location>
</feature>
<dbReference type="PANTHER" id="PTHR48057:SF7">
    <property type="entry name" value="LEUCINE-RICH REPEAT SERINE_THREONINE-PROTEIN KINASE 1"/>
    <property type="match status" value="1"/>
</dbReference>
<feature type="region of interest" description="Disordered" evidence="2">
    <location>
        <begin position="406"/>
        <end position="621"/>
    </location>
</feature>
<feature type="region of interest" description="Disordered" evidence="2">
    <location>
        <begin position="932"/>
        <end position="998"/>
    </location>
</feature>
<gene>
    <name evidence="3" type="ORF">SEMRO_9_G007520.1</name>
</gene>
<feature type="compositionally biased region" description="Basic and acidic residues" evidence="2">
    <location>
        <begin position="90"/>
        <end position="101"/>
    </location>
</feature>
<feature type="region of interest" description="Disordered" evidence="2">
    <location>
        <begin position="343"/>
        <end position="377"/>
    </location>
</feature>
<evidence type="ECO:0000256" key="2">
    <source>
        <dbReference type="SAM" id="MobiDB-lite"/>
    </source>
</evidence>
<feature type="compositionally biased region" description="Low complexity" evidence="2">
    <location>
        <begin position="511"/>
        <end position="520"/>
    </location>
</feature>
<dbReference type="PANTHER" id="PTHR48057">
    <property type="entry name" value="LEUCINE-RICH REPEAT SERINE/THREONINE-PROTEIN KINASE 1"/>
    <property type="match status" value="1"/>
</dbReference>
<feature type="compositionally biased region" description="Low complexity" evidence="2">
    <location>
        <begin position="487"/>
        <end position="496"/>
    </location>
</feature>
<evidence type="ECO:0000256" key="1">
    <source>
        <dbReference type="ARBA" id="ARBA00022737"/>
    </source>
</evidence>
<feature type="region of interest" description="Disordered" evidence="2">
    <location>
        <begin position="818"/>
        <end position="845"/>
    </location>
</feature>
<feature type="compositionally biased region" description="Pro residues" evidence="2">
    <location>
        <begin position="965"/>
        <end position="975"/>
    </location>
</feature>
<feature type="compositionally biased region" description="Low complexity" evidence="2">
    <location>
        <begin position="603"/>
        <end position="617"/>
    </location>
</feature>
<organism evidence="3 4">
    <name type="scientific">Seminavis robusta</name>
    <dbReference type="NCBI Taxonomy" id="568900"/>
    <lineage>
        <taxon>Eukaryota</taxon>
        <taxon>Sar</taxon>
        <taxon>Stramenopiles</taxon>
        <taxon>Ochrophyta</taxon>
        <taxon>Bacillariophyta</taxon>
        <taxon>Bacillariophyceae</taxon>
        <taxon>Bacillariophycidae</taxon>
        <taxon>Naviculales</taxon>
        <taxon>Naviculaceae</taxon>
        <taxon>Seminavis</taxon>
    </lineage>
</organism>
<dbReference type="InterPro" id="IPR032675">
    <property type="entry name" value="LRR_dom_sf"/>
</dbReference>
<evidence type="ECO:0000313" key="3">
    <source>
        <dbReference type="EMBL" id="CAB9496786.1"/>
    </source>
</evidence>
<feature type="compositionally biased region" description="Low complexity" evidence="2">
    <location>
        <begin position="533"/>
        <end position="542"/>
    </location>
</feature>
<feature type="compositionally biased region" description="Low complexity" evidence="2">
    <location>
        <begin position="187"/>
        <end position="199"/>
    </location>
</feature>
<dbReference type="OrthoDB" id="40118at2759"/>
<dbReference type="EMBL" id="CAICTM010000009">
    <property type="protein sequence ID" value="CAB9496786.1"/>
    <property type="molecule type" value="Genomic_DNA"/>
</dbReference>
<keyword evidence="4" id="KW-1185">Reference proteome</keyword>
<feature type="compositionally biased region" description="Polar residues" evidence="2">
    <location>
        <begin position="937"/>
        <end position="949"/>
    </location>
</feature>
<feature type="compositionally biased region" description="Pro residues" evidence="2">
    <location>
        <begin position="215"/>
        <end position="224"/>
    </location>
</feature>
<evidence type="ECO:0000313" key="4">
    <source>
        <dbReference type="Proteomes" id="UP001153069"/>
    </source>
</evidence>
<keyword evidence="1" id="KW-0677">Repeat</keyword>
<feature type="region of interest" description="Disordered" evidence="2">
    <location>
        <begin position="46"/>
        <end position="271"/>
    </location>
</feature>
<protein>
    <submittedName>
        <fullName evidence="3">LRR receptor-like serine threonine-protein kinase</fullName>
    </submittedName>
</protein>
<dbReference type="Proteomes" id="UP001153069">
    <property type="component" value="Unassembled WGS sequence"/>
</dbReference>
<feature type="compositionally biased region" description="Low complexity" evidence="2">
    <location>
        <begin position="459"/>
        <end position="472"/>
    </location>
</feature>
<name>A0A9N8D9P9_9STRA</name>
<reference evidence="3" key="1">
    <citation type="submission" date="2020-06" db="EMBL/GenBank/DDBJ databases">
        <authorList>
            <consortium name="Plant Systems Biology data submission"/>
        </authorList>
    </citation>
    <scope>NUCLEOTIDE SEQUENCE</scope>
    <source>
        <strain evidence="3">D6</strain>
    </source>
</reference>
<keyword evidence="3" id="KW-0675">Receptor</keyword>
<sequence length="1457" mass="158089">MPPAAAPPKSAMAKKRKKNEKRNHMSSVSFFDESFAVTELVSPAKPPVVVAPTATSSSSSTASLKNAKKTVTPQEQTAGQQSASQPSTEGAEKKPQADKAQKLNQSASSLPAVPPSPIPSRSGRPAPKKALPKIPRNSLRNNKQTVIHATKSHTKVPLSPKHSGSSANSRSTQSSNATLQSHNTGMKLDQSSSSLQSLQNKKKTKPNKKSSVSPQPLPTPPPLLPTISAGGSTVDTDTTDVFTEEIIDKQPLTSSINKEGSRRTSTQTTQAAQGVVSRIQQLLHDKDNDQDMMSSASTIGDGDGDSTYVNSVGTSSIMRIGGRNTIVLTDDDDSTIGVNSVTISRSTQPQQRQLQQNNSLMKSPDKPPKPPKRIAAPKPVIIIDVDENVSGIHTINTINEVDVDELEEEYSKSQSAHSQPLPGPVEDHQLRMSHHSQNSSFNQSRSSVRDEELNKSHKSQNSHSSFNRSRNSVRQEDELSKSHKSHNSSFNRSRNSVRQEEELNKSHKSHNSSFNRSRNSVRQEEELNKSHKSQNSSFNRSRNSVRDEELNKSHKSHTSHSSFNRSHNSVRQEEELNKSHKSQNSSFNRSHKSQKEEDEDINSHNSSLNRSHNSSYNDSNSMFTPLVQVQEENDDEETGSALEMALAIVNKPSRSYANSDGTGSVASSFRSFSTHRSRAHLDENLEFLHPSVLEAAKLEKKAAESNDSEDLMTLAFGTDGKKNVQSCWGGMGGCALCILILLFWGGFIPYLVHRNGNLENAPTVFPLTPPPQAAPIDETLIPWTPAPSVTPGTPRPTTAPTPTADNTELLALLEGTPAPAPNIVEDSTSSNKPTSPPNTTEPTVAPSNITAAINETNTPVPEITTNPTIAPTVPITESPTIAPTAPPTEAINGTTFVVIPIEPEDDDDDDDEFDNLNGTTIVIIPILPEDLMDDTESPTQAPNTSTPTVQPSPLPSTSAPTEAPTVPPTVAPSPNLPTTSEPTGAPRPTTMPSVAPTSQPEVAFPEYTLGAFSNPASPQSKAFSWMLRDPNFGSYSPNRMRQRFALAVLYYSTDGDDWWTGNYTVNAVGRGGLFPWMSYSGHECDWYHQRNSDDFSSSDINRGTSSLLQQYTSNSLGVVVCGNEFDSSGVFRSYRQLWLEGVGLSGTLPPELAMLTALEQLHINHNHDLAGTLPGSWFLDDKEGKNSWQSTLLELQLKNNSLTGSVPPEVGFATNLEVLDLQQNVLRRSIPSTIGLLVGLQDLLWNDNQLSGRIPTELGMMTALKAVNLNSNRLSGRIPNEVVELRALQEFYVGLNFLSGSLPWQLGMLGESLEDVHVYSNRLTGAIPSELGLLTRLRWFHGGYNQLSGEIPSELGTMTLLQLFQVENNAFEGPLPSDELAAWGMAARVWLDGNPELYGTIPFSWCGRNLDGSIELADGTVVALDDAVVPVSGHTVDIRVDCNSSLTCSCAIGCSCV</sequence>
<keyword evidence="3" id="KW-0418">Kinase</keyword>
<accession>A0A9N8D9P9</accession>
<feature type="compositionally biased region" description="Low complexity" evidence="2">
    <location>
        <begin position="435"/>
        <end position="446"/>
    </location>
</feature>
<keyword evidence="3" id="KW-0808">Transferase</keyword>
<feature type="compositionally biased region" description="Low complexity" evidence="2">
    <location>
        <begin position="46"/>
        <end position="65"/>
    </location>
</feature>
<proteinExistence type="predicted"/>
<feature type="compositionally biased region" description="Polar residues" evidence="2">
    <location>
        <begin position="138"/>
        <end position="147"/>
    </location>
</feature>